<feature type="domain" description="MOFRL" evidence="1">
    <location>
        <begin position="270"/>
        <end position="370"/>
    </location>
</feature>
<dbReference type="GO" id="GO:0008887">
    <property type="term" value="F:glycerate kinase activity"/>
    <property type="evidence" value="ECO:0007669"/>
    <property type="project" value="InterPro"/>
</dbReference>
<dbReference type="GO" id="GO:0005737">
    <property type="term" value="C:cytoplasm"/>
    <property type="evidence" value="ECO:0007669"/>
    <property type="project" value="TreeGrafter"/>
</dbReference>
<organism evidence="3 4">
    <name type="scientific">Roseibium aquae</name>
    <dbReference type="NCBI Taxonomy" id="1323746"/>
    <lineage>
        <taxon>Bacteria</taxon>
        <taxon>Pseudomonadati</taxon>
        <taxon>Pseudomonadota</taxon>
        <taxon>Alphaproteobacteria</taxon>
        <taxon>Hyphomicrobiales</taxon>
        <taxon>Stappiaceae</taxon>
        <taxon>Roseibium</taxon>
    </lineage>
</organism>
<dbReference type="SUPFAM" id="SSF82544">
    <property type="entry name" value="GckA/TtuD-like"/>
    <property type="match status" value="1"/>
</dbReference>
<protein>
    <submittedName>
        <fullName evidence="3">Hydroxypyruvate reductase</fullName>
    </submittedName>
</protein>
<dbReference type="PANTHER" id="PTHR12227:SF0">
    <property type="entry name" value="GLYCERATE KINASE"/>
    <property type="match status" value="1"/>
</dbReference>
<accession>A0A916TNJ8</accession>
<reference evidence="3" key="2">
    <citation type="submission" date="2020-09" db="EMBL/GenBank/DDBJ databases">
        <authorList>
            <person name="Sun Q."/>
            <person name="Zhou Y."/>
        </authorList>
    </citation>
    <scope>NUCLEOTIDE SEQUENCE</scope>
    <source>
        <strain evidence="3">CGMCC 1.12426</strain>
    </source>
</reference>
<dbReference type="InterPro" id="IPR039760">
    <property type="entry name" value="MOFRL_protein"/>
</dbReference>
<dbReference type="Proteomes" id="UP000605148">
    <property type="component" value="Unassembled WGS sequence"/>
</dbReference>
<dbReference type="Gene3D" id="3.40.1480.10">
    <property type="entry name" value="MOFRL domain"/>
    <property type="match status" value="1"/>
</dbReference>
<evidence type="ECO:0000313" key="3">
    <source>
        <dbReference type="EMBL" id="GGB61694.1"/>
    </source>
</evidence>
<evidence type="ECO:0000313" key="4">
    <source>
        <dbReference type="Proteomes" id="UP000605148"/>
    </source>
</evidence>
<name>A0A916TNJ8_9HYPH</name>
<dbReference type="RefSeq" id="WP_208998554.1">
    <property type="nucleotide sequence ID" value="NZ_BMFA01000015.1"/>
</dbReference>
<dbReference type="Pfam" id="PF13660">
    <property type="entry name" value="DUF4147"/>
    <property type="match status" value="1"/>
</dbReference>
<proteinExistence type="predicted"/>
<dbReference type="Gene3D" id="3.40.50.10180">
    <property type="entry name" value="Glycerate kinase, MOFRL-like N-terminal domain"/>
    <property type="match status" value="1"/>
</dbReference>
<sequence>MRLDDAKQDLKHLFMMGIAAVQGETAVAEALEAEKTAPFDAVLAIGKAACSMYLGALPFLARHHQALVITKYAHSEDPRLAGTPADILESSHPIPNDNSLSAGQKALDFVQACDSNTNLLVLVSGGASALAEVLVDGTSLDEYRNLNERLISGGADIAEINAQRKRLSRIKAGRLLSHFHGGRVLTLAISDVAGDDIGVIGSGIGACSNRDINYRGKIIASNAIARHRIVATGRERGYAIGSEAENLYGDVGAVATRLDEIWTDGQPGLYVFGGEPTIELPPNPGEGGRNQALALLLAQRIQNRPDLVILVGGTDGTDGVTASAGGLVDGQTWFRAPDPELALSTANSGRYLREAGDVLVTGPTGTNVMDLVLAVKTAG</sequence>
<dbReference type="EMBL" id="BMFA01000015">
    <property type="protein sequence ID" value="GGB61694.1"/>
    <property type="molecule type" value="Genomic_DNA"/>
</dbReference>
<dbReference type="InterPro" id="IPR007835">
    <property type="entry name" value="MOFRL"/>
</dbReference>
<comment type="caution">
    <text evidence="3">The sequence shown here is derived from an EMBL/GenBank/DDBJ whole genome shotgun (WGS) entry which is preliminary data.</text>
</comment>
<dbReference type="InterPro" id="IPR025286">
    <property type="entry name" value="MOFRL_assoc_dom"/>
</dbReference>
<feature type="domain" description="MOFRL-associated" evidence="2">
    <location>
        <begin position="10"/>
        <end position="214"/>
    </location>
</feature>
<evidence type="ECO:0000259" key="1">
    <source>
        <dbReference type="Pfam" id="PF05161"/>
    </source>
</evidence>
<dbReference type="AlphaFoldDB" id="A0A916TNJ8"/>
<dbReference type="InterPro" id="IPR037035">
    <property type="entry name" value="GK-like_C_sf"/>
</dbReference>
<dbReference type="Pfam" id="PF05161">
    <property type="entry name" value="MOFRL"/>
    <property type="match status" value="1"/>
</dbReference>
<dbReference type="PANTHER" id="PTHR12227">
    <property type="entry name" value="GLYCERATE KINASE"/>
    <property type="match status" value="1"/>
</dbReference>
<reference evidence="3" key="1">
    <citation type="journal article" date="2014" name="Int. J. Syst. Evol. Microbiol.">
        <title>Complete genome sequence of Corynebacterium casei LMG S-19264T (=DSM 44701T), isolated from a smear-ripened cheese.</title>
        <authorList>
            <consortium name="US DOE Joint Genome Institute (JGI-PGF)"/>
            <person name="Walter F."/>
            <person name="Albersmeier A."/>
            <person name="Kalinowski J."/>
            <person name="Ruckert C."/>
        </authorList>
    </citation>
    <scope>NUCLEOTIDE SEQUENCE</scope>
    <source>
        <strain evidence="3">CGMCC 1.12426</strain>
    </source>
</reference>
<gene>
    <name evidence="3" type="ORF">GCM10011316_37100</name>
</gene>
<evidence type="ECO:0000259" key="2">
    <source>
        <dbReference type="Pfam" id="PF13660"/>
    </source>
</evidence>
<dbReference type="InterPro" id="IPR038614">
    <property type="entry name" value="GK_N_sf"/>
</dbReference>
<keyword evidence="4" id="KW-1185">Reference proteome</keyword>